<keyword evidence="1" id="KW-0812">Transmembrane</keyword>
<dbReference type="Proteomes" id="UP001283361">
    <property type="component" value="Unassembled WGS sequence"/>
</dbReference>
<sequence length="138" mass="15281">MGKKRGGGGEGRYDTARVDEKVNSIDTDHGLRLLELIRQTDPLQAREGLNGHFTHLQTPLVTMGQALINRINKGNVSSAVAKILKRNRLQSSWSRGLVILLILITSSFSSGMEICDVCGLFSRVIVIFLMCHFPFLLT</sequence>
<accession>A0AAE1CIR0</accession>
<dbReference type="AlphaFoldDB" id="A0AAE1CIR0"/>
<dbReference type="EMBL" id="JAWDGP010008052">
    <property type="protein sequence ID" value="KAK3696285.1"/>
    <property type="molecule type" value="Genomic_DNA"/>
</dbReference>
<evidence type="ECO:0000256" key="1">
    <source>
        <dbReference type="SAM" id="Phobius"/>
    </source>
</evidence>
<name>A0AAE1CIR0_9GAST</name>
<feature type="transmembrane region" description="Helical" evidence="1">
    <location>
        <begin position="92"/>
        <end position="108"/>
    </location>
</feature>
<evidence type="ECO:0000313" key="2">
    <source>
        <dbReference type="EMBL" id="KAK3696285.1"/>
    </source>
</evidence>
<keyword evidence="1" id="KW-1133">Transmembrane helix</keyword>
<organism evidence="2 3">
    <name type="scientific">Elysia crispata</name>
    <name type="common">lettuce slug</name>
    <dbReference type="NCBI Taxonomy" id="231223"/>
    <lineage>
        <taxon>Eukaryota</taxon>
        <taxon>Metazoa</taxon>
        <taxon>Spiralia</taxon>
        <taxon>Lophotrochozoa</taxon>
        <taxon>Mollusca</taxon>
        <taxon>Gastropoda</taxon>
        <taxon>Heterobranchia</taxon>
        <taxon>Euthyneura</taxon>
        <taxon>Panpulmonata</taxon>
        <taxon>Sacoglossa</taxon>
        <taxon>Placobranchoidea</taxon>
        <taxon>Plakobranchidae</taxon>
        <taxon>Elysia</taxon>
    </lineage>
</organism>
<proteinExistence type="predicted"/>
<feature type="transmembrane region" description="Helical" evidence="1">
    <location>
        <begin position="120"/>
        <end position="137"/>
    </location>
</feature>
<keyword evidence="1" id="KW-0472">Membrane</keyword>
<reference evidence="2" key="1">
    <citation type="journal article" date="2023" name="G3 (Bethesda)">
        <title>A reference genome for the long-term kleptoplast-retaining sea slug Elysia crispata morphotype clarki.</title>
        <authorList>
            <person name="Eastman K.E."/>
            <person name="Pendleton A.L."/>
            <person name="Shaikh M.A."/>
            <person name="Suttiyut T."/>
            <person name="Ogas R."/>
            <person name="Tomko P."/>
            <person name="Gavelis G."/>
            <person name="Widhalm J.R."/>
            <person name="Wisecaver J.H."/>
        </authorList>
    </citation>
    <scope>NUCLEOTIDE SEQUENCE</scope>
    <source>
        <strain evidence="2">ECLA1</strain>
    </source>
</reference>
<keyword evidence="3" id="KW-1185">Reference proteome</keyword>
<protein>
    <submittedName>
        <fullName evidence="2">Uncharacterized protein</fullName>
    </submittedName>
</protein>
<gene>
    <name evidence="2" type="ORF">RRG08_027722</name>
</gene>
<evidence type="ECO:0000313" key="3">
    <source>
        <dbReference type="Proteomes" id="UP001283361"/>
    </source>
</evidence>
<comment type="caution">
    <text evidence="2">The sequence shown here is derived from an EMBL/GenBank/DDBJ whole genome shotgun (WGS) entry which is preliminary data.</text>
</comment>